<dbReference type="GO" id="GO:0005886">
    <property type="term" value="C:plasma membrane"/>
    <property type="evidence" value="ECO:0007669"/>
    <property type="project" value="TreeGrafter"/>
</dbReference>
<comment type="similarity">
    <text evidence="1">Belongs to the type III secretion exporter family.</text>
</comment>
<dbReference type="SUPFAM" id="SSF160544">
    <property type="entry name" value="EscU C-terminal domain-like"/>
    <property type="match status" value="1"/>
</dbReference>
<sequence>MSGDSSQEKTEQPTSRKLEKAREKGQVAQSKDVPSALIMLFAVVYFFLAWEWILDQFKEMFYLVPRLFSLDFTQALGIGIKALIEKALLTIALPFAMMTAVAGVLAHIVQHGFLFSIDPVIPRPDKISLSSGFKRTFSAKQFVTTLLSLLKTIIVAAVLLVVLRTAISELVHAVEQCNVPCQQSVIQYLLRQLILYVLPLLLFMAVLDFLFQRQQFIKDQRMTKEEVKREMKDIYGDPHVRGARQGIRRELAEQDIQKRIRTARLIILDMSMAVALQYERGVTPLPIIVAIGKGNMARKMAEIGTAENVPLVSDPALAQELVDKGKIDQYIPDPTISRVAQLLRQTNANK</sequence>
<feature type="transmembrane region" description="Helical" evidence="3">
    <location>
        <begin position="36"/>
        <end position="54"/>
    </location>
</feature>
<protein>
    <submittedName>
        <fullName evidence="4">Type III secretion exporter</fullName>
    </submittedName>
</protein>
<feature type="compositionally biased region" description="Basic and acidic residues" evidence="2">
    <location>
        <begin position="1"/>
        <end position="25"/>
    </location>
</feature>
<proteinExistence type="inferred from homology"/>
<dbReference type="PANTHER" id="PTHR30531:SF14">
    <property type="entry name" value="SURFACE PRESENTATION OF ANTIGENS PROTEIN SPAS"/>
    <property type="match status" value="1"/>
</dbReference>
<dbReference type="PANTHER" id="PTHR30531">
    <property type="entry name" value="FLAGELLAR BIOSYNTHETIC PROTEIN FLHB"/>
    <property type="match status" value="1"/>
</dbReference>
<feature type="transmembrane region" description="Helical" evidence="3">
    <location>
        <begin position="142"/>
        <end position="163"/>
    </location>
</feature>
<dbReference type="AlphaFoldDB" id="A0A656HKF9"/>
<dbReference type="RefSeq" id="WP_002709655.1">
    <property type="nucleotide sequence ID" value="NZ_JH651384.1"/>
</dbReference>
<dbReference type="Pfam" id="PF01312">
    <property type="entry name" value="Bac_export_2"/>
    <property type="match status" value="1"/>
</dbReference>
<evidence type="ECO:0000313" key="5">
    <source>
        <dbReference type="Proteomes" id="UP000005317"/>
    </source>
</evidence>
<evidence type="ECO:0000256" key="3">
    <source>
        <dbReference type="SAM" id="Phobius"/>
    </source>
</evidence>
<keyword evidence="3" id="KW-0472">Membrane</keyword>
<evidence type="ECO:0000313" key="4">
    <source>
        <dbReference type="EMBL" id="EIJ35759.1"/>
    </source>
</evidence>
<keyword evidence="3" id="KW-0812">Transmembrane</keyword>
<keyword evidence="3" id="KW-1133">Transmembrane helix</keyword>
<dbReference type="Gene3D" id="3.40.1690.10">
    <property type="entry name" value="secretion proteins EscU"/>
    <property type="match status" value="1"/>
</dbReference>
<accession>A0A656HKF9</accession>
<feature type="transmembrane region" description="Helical" evidence="3">
    <location>
        <begin position="193"/>
        <end position="211"/>
    </location>
</feature>
<reference evidence="5" key="1">
    <citation type="journal article" date="2011" name="Stand. Genomic Sci.">
        <title>Genome sequence of the filamentous, gliding Thiothrix nivea neotype strain (JP2(T)).</title>
        <authorList>
            <person name="Lapidus A."/>
            <person name="Nolan M."/>
            <person name="Lucas S."/>
            <person name="Glavina Del Rio T."/>
            <person name="Tice H."/>
            <person name="Cheng J.F."/>
            <person name="Tapia R."/>
            <person name="Han C."/>
            <person name="Goodwin L."/>
            <person name="Pitluck S."/>
            <person name="Liolios K."/>
            <person name="Pagani I."/>
            <person name="Ivanova N."/>
            <person name="Huntemann M."/>
            <person name="Mavromatis K."/>
            <person name="Mikhailova N."/>
            <person name="Pati A."/>
            <person name="Chen A."/>
            <person name="Palaniappan K."/>
            <person name="Land M."/>
            <person name="Brambilla E.M."/>
            <person name="Rohde M."/>
            <person name="Abt B."/>
            <person name="Verbarg S."/>
            <person name="Goker M."/>
            <person name="Bristow J."/>
            <person name="Eisen J.A."/>
            <person name="Markowitz V."/>
            <person name="Hugenholtz P."/>
            <person name="Kyrpides N.C."/>
            <person name="Klenk H.P."/>
            <person name="Woyke T."/>
        </authorList>
    </citation>
    <scope>NUCLEOTIDE SEQUENCE [LARGE SCALE GENOMIC DNA]</scope>
    <source>
        <strain evidence="5">ATCC 35100 / DSM 5205 / JP2</strain>
    </source>
</reference>
<organism evidence="4 5">
    <name type="scientific">Thiothrix nivea (strain ATCC 35100 / DSM 5205 / JP2)</name>
    <dbReference type="NCBI Taxonomy" id="870187"/>
    <lineage>
        <taxon>Bacteria</taxon>
        <taxon>Pseudomonadati</taxon>
        <taxon>Pseudomonadota</taxon>
        <taxon>Gammaproteobacteria</taxon>
        <taxon>Thiotrichales</taxon>
        <taxon>Thiotrichaceae</taxon>
        <taxon>Thiothrix</taxon>
    </lineage>
</organism>
<name>A0A656HKF9_THINJ</name>
<dbReference type="GO" id="GO:0009306">
    <property type="term" value="P:protein secretion"/>
    <property type="evidence" value="ECO:0007669"/>
    <property type="project" value="InterPro"/>
</dbReference>
<gene>
    <name evidence="4" type="ORF">Thini_3242</name>
</gene>
<dbReference type="InterPro" id="IPR006135">
    <property type="entry name" value="T3SS_substrate_exporter"/>
</dbReference>
<keyword evidence="5" id="KW-1185">Reference proteome</keyword>
<dbReference type="PRINTS" id="PR00950">
    <property type="entry name" value="TYPE3IMSPROT"/>
</dbReference>
<dbReference type="Proteomes" id="UP000005317">
    <property type="component" value="Unassembled WGS sequence"/>
</dbReference>
<feature type="transmembrane region" description="Helical" evidence="3">
    <location>
        <begin position="96"/>
        <end position="121"/>
    </location>
</feature>
<evidence type="ECO:0000256" key="1">
    <source>
        <dbReference type="ARBA" id="ARBA00010690"/>
    </source>
</evidence>
<evidence type="ECO:0000256" key="2">
    <source>
        <dbReference type="SAM" id="MobiDB-lite"/>
    </source>
</evidence>
<dbReference type="OrthoDB" id="9807950at2"/>
<dbReference type="InterPro" id="IPR029025">
    <property type="entry name" value="T3SS_substrate_exporter_C"/>
</dbReference>
<feature type="region of interest" description="Disordered" evidence="2">
    <location>
        <begin position="1"/>
        <end position="26"/>
    </location>
</feature>
<dbReference type="EMBL" id="JH651384">
    <property type="protein sequence ID" value="EIJ35759.1"/>
    <property type="molecule type" value="Genomic_DNA"/>
</dbReference>